<accession>A0A368NFU3</accession>
<evidence type="ECO:0000313" key="6">
    <source>
        <dbReference type="Proteomes" id="UP000252189"/>
    </source>
</evidence>
<dbReference type="Proteomes" id="UP000252189">
    <property type="component" value="Unassembled WGS sequence"/>
</dbReference>
<dbReference type="GO" id="GO:0016301">
    <property type="term" value="F:kinase activity"/>
    <property type="evidence" value="ECO:0007669"/>
    <property type="project" value="UniProtKB-KW"/>
</dbReference>
<organism evidence="5 6">
    <name type="scientific">Haloplanus salinus</name>
    <dbReference type="NCBI Taxonomy" id="1126245"/>
    <lineage>
        <taxon>Archaea</taxon>
        <taxon>Methanobacteriati</taxon>
        <taxon>Methanobacteriota</taxon>
        <taxon>Stenosarchaea group</taxon>
        <taxon>Halobacteria</taxon>
        <taxon>Halobacteriales</taxon>
        <taxon>Haloferacaceae</taxon>
        <taxon>Haloplanus</taxon>
    </lineage>
</organism>
<reference evidence="5 6" key="1">
    <citation type="submission" date="2018-07" db="EMBL/GenBank/DDBJ databases">
        <title>Genome sequences of Haloplanus salinus JCM 18368T.</title>
        <authorList>
            <person name="Kim Y.B."/>
            <person name="Roh S.W."/>
        </authorList>
    </citation>
    <scope>NUCLEOTIDE SEQUENCE [LARGE SCALE GENOMIC DNA]</scope>
    <source>
        <strain evidence="5 6">JCM 18368</strain>
    </source>
</reference>
<dbReference type="PANTHER" id="PTHR10584:SF166">
    <property type="entry name" value="RIBOKINASE"/>
    <property type="match status" value="1"/>
</dbReference>
<name>A0A368NFU3_9EURY</name>
<sequence>MDRVVSLGSINVDHVRRASDAELASFAERYDWFPAQGDTVRVERLPDDVALDADERRHGGKGANQAVAAAAAGAATTMLGAVGTDHDRFGVLPALVDAGVDAERVGVVDAPTGAAHVFVDPSGDNRIVVDPGANAAVDDAYVDANYDAVRDADCLLLQNEIPVEPVAALLDDLTAEPTRPTVILDPAPPAGTDPLLAREAVDYLTPNEGEYAALADALDAYGGVVVRKRGGDPVIVAADDRFTVDPPAVDAAETTGAGDVFNGFLAARLAAGASLRDAVETAVVAASMATRTAGAREGIPTLDEVRAFRAE</sequence>
<dbReference type="AlphaFoldDB" id="A0A368NFU3"/>
<feature type="domain" description="Carbohydrate kinase PfkB" evidence="4">
    <location>
        <begin position="48"/>
        <end position="301"/>
    </location>
</feature>
<dbReference type="RefSeq" id="WP_114450086.1">
    <property type="nucleotide sequence ID" value="NZ_QPHM01000001.1"/>
</dbReference>
<keyword evidence="6" id="KW-1185">Reference proteome</keyword>
<proteinExistence type="inferred from homology"/>
<dbReference type="PANTHER" id="PTHR10584">
    <property type="entry name" value="SUGAR KINASE"/>
    <property type="match status" value="1"/>
</dbReference>
<dbReference type="EMBL" id="QPHM01000001">
    <property type="protein sequence ID" value="RCU48454.1"/>
    <property type="molecule type" value="Genomic_DNA"/>
</dbReference>
<comment type="caution">
    <text evidence="5">The sequence shown here is derived from an EMBL/GenBank/DDBJ whole genome shotgun (WGS) entry which is preliminary data.</text>
</comment>
<dbReference type="Pfam" id="PF00294">
    <property type="entry name" value="PfkB"/>
    <property type="match status" value="1"/>
</dbReference>
<dbReference type="InterPro" id="IPR029056">
    <property type="entry name" value="Ribokinase-like"/>
</dbReference>
<keyword evidence="3 5" id="KW-0418">Kinase</keyword>
<evidence type="ECO:0000256" key="1">
    <source>
        <dbReference type="ARBA" id="ARBA00010688"/>
    </source>
</evidence>
<dbReference type="OrthoDB" id="26949at2157"/>
<evidence type="ECO:0000313" key="5">
    <source>
        <dbReference type="EMBL" id="RCU48454.1"/>
    </source>
</evidence>
<evidence type="ECO:0000259" key="4">
    <source>
        <dbReference type="Pfam" id="PF00294"/>
    </source>
</evidence>
<evidence type="ECO:0000256" key="3">
    <source>
        <dbReference type="ARBA" id="ARBA00022777"/>
    </source>
</evidence>
<gene>
    <name evidence="5" type="ORF">DU504_14770</name>
</gene>
<dbReference type="InterPro" id="IPR011611">
    <property type="entry name" value="PfkB_dom"/>
</dbReference>
<dbReference type="SUPFAM" id="SSF53613">
    <property type="entry name" value="Ribokinase-like"/>
    <property type="match status" value="1"/>
</dbReference>
<comment type="similarity">
    <text evidence="1">Belongs to the carbohydrate kinase PfkB family.</text>
</comment>
<protein>
    <submittedName>
        <fullName evidence="5">Sugar kinase</fullName>
    </submittedName>
</protein>
<evidence type="ECO:0000256" key="2">
    <source>
        <dbReference type="ARBA" id="ARBA00022679"/>
    </source>
</evidence>
<keyword evidence="2" id="KW-0808">Transferase</keyword>
<dbReference type="GO" id="GO:0005829">
    <property type="term" value="C:cytosol"/>
    <property type="evidence" value="ECO:0007669"/>
    <property type="project" value="TreeGrafter"/>
</dbReference>
<dbReference type="Gene3D" id="3.40.1190.20">
    <property type="match status" value="1"/>
</dbReference>